<reference evidence="1" key="1">
    <citation type="submission" date="2020-10" db="EMBL/GenBank/DDBJ databases">
        <authorList>
            <person name="Kusch S."/>
        </authorList>
    </citation>
    <scope>NUCLEOTIDE SEQUENCE</scope>
    <source>
        <strain evidence="1">SwB9</strain>
    </source>
</reference>
<evidence type="ECO:0000313" key="2">
    <source>
        <dbReference type="Proteomes" id="UP000624404"/>
    </source>
</evidence>
<dbReference type="OrthoDB" id="3257981at2759"/>
<dbReference type="AlphaFoldDB" id="A0A8H2ZKW8"/>
<evidence type="ECO:0000313" key="1">
    <source>
        <dbReference type="EMBL" id="CAD6441541.1"/>
    </source>
</evidence>
<dbReference type="EMBL" id="CAJHIA010000006">
    <property type="protein sequence ID" value="CAD6441541.1"/>
    <property type="molecule type" value="Genomic_DNA"/>
</dbReference>
<dbReference type="Proteomes" id="UP000624404">
    <property type="component" value="Unassembled WGS sequence"/>
</dbReference>
<accession>A0A8H2ZKW8</accession>
<organism evidence="1 2">
    <name type="scientific">Sclerotinia trifoliorum</name>
    <dbReference type="NCBI Taxonomy" id="28548"/>
    <lineage>
        <taxon>Eukaryota</taxon>
        <taxon>Fungi</taxon>
        <taxon>Dikarya</taxon>
        <taxon>Ascomycota</taxon>
        <taxon>Pezizomycotina</taxon>
        <taxon>Leotiomycetes</taxon>
        <taxon>Helotiales</taxon>
        <taxon>Sclerotiniaceae</taxon>
        <taxon>Sclerotinia</taxon>
    </lineage>
</organism>
<name>A0A8H2ZKW8_9HELO</name>
<gene>
    <name evidence="1" type="ORF">SCLTRI_LOCUS1327</name>
</gene>
<keyword evidence="2" id="KW-1185">Reference proteome</keyword>
<comment type="caution">
    <text evidence="1">The sequence shown here is derived from an EMBL/GenBank/DDBJ whole genome shotgun (WGS) entry which is preliminary data.</text>
</comment>
<sequence>MSMNHQSCKIFFASRVDSNNCVAFKAIFDQPDTYNEGKSRLQNIWDQLPSDTNHDYAGMDQKHRQSTSFQRPLQQSYTSDDGILAYIFELAVAIAITNDDAIASLFRSTNLRIYQALLGVDAVIGATNSTTSSLMKPDVSTTS</sequence>
<protein>
    <submittedName>
        <fullName evidence="1">A149a41a-577a-46f2-b01e-81ee9bec7826</fullName>
    </submittedName>
</protein>
<proteinExistence type="predicted"/>